<evidence type="ECO:0000313" key="2">
    <source>
        <dbReference type="Proteomes" id="UP000789702"/>
    </source>
</evidence>
<accession>A0ACA9L3A9</accession>
<dbReference type="Proteomes" id="UP000789702">
    <property type="component" value="Unassembled WGS sequence"/>
</dbReference>
<name>A0ACA9L3A9_9GLOM</name>
<protein>
    <submittedName>
        <fullName evidence="1">10121_t:CDS:1</fullName>
    </submittedName>
</protein>
<organism evidence="1 2">
    <name type="scientific">Dentiscutata heterogama</name>
    <dbReference type="NCBI Taxonomy" id="1316150"/>
    <lineage>
        <taxon>Eukaryota</taxon>
        <taxon>Fungi</taxon>
        <taxon>Fungi incertae sedis</taxon>
        <taxon>Mucoromycota</taxon>
        <taxon>Glomeromycotina</taxon>
        <taxon>Glomeromycetes</taxon>
        <taxon>Diversisporales</taxon>
        <taxon>Gigasporaceae</taxon>
        <taxon>Dentiscutata</taxon>
    </lineage>
</organism>
<sequence length="85" mass="9958">DLTNEKLDKNGEYLMVKLVDDVGQSLADVRNLSKRKQNYMINECPNKKERTQKVLEVKYDKQALPLGQKRRSKETVTKYTIIRSD</sequence>
<reference evidence="1" key="1">
    <citation type="submission" date="2021-06" db="EMBL/GenBank/DDBJ databases">
        <authorList>
            <person name="Kallberg Y."/>
            <person name="Tangrot J."/>
            <person name="Rosling A."/>
        </authorList>
    </citation>
    <scope>NUCLEOTIDE SEQUENCE</scope>
    <source>
        <strain evidence="1">IL203A</strain>
    </source>
</reference>
<keyword evidence="2" id="KW-1185">Reference proteome</keyword>
<comment type="caution">
    <text evidence="1">The sequence shown here is derived from an EMBL/GenBank/DDBJ whole genome shotgun (WGS) entry which is preliminary data.</text>
</comment>
<gene>
    <name evidence="1" type="ORF">DHETER_LOCUS3288</name>
</gene>
<dbReference type="EMBL" id="CAJVPU010002769">
    <property type="protein sequence ID" value="CAG8507270.1"/>
    <property type="molecule type" value="Genomic_DNA"/>
</dbReference>
<proteinExistence type="predicted"/>
<feature type="non-terminal residue" evidence="1">
    <location>
        <position position="1"/>
    </location>
</feature>
<evidence type="ECO:0000313" key="1">
    <source>
        <dbReference type="EMBL" id="CAG8507270.1"/>
    </source>
</evidence>